<keyword evidence="1" id="KW-0472">Membrane</keyword>
<name>A0ABU0YG83_9PROT</name>
<protein>
    <recommendedName>
        <fullName evidence="4">Glycosyltransferase RgtA/B/C/D-like domain-containing protein</fullName>
    </recommendedName>
</protein>
<feature type="transmembrane region" description="Helical" evidence="1">
    <location>
        <begin position="12"/>
        <end position="30"/>
    </location>
</feature>
<feature type="transmembrane region" description="Helical" evidence="1">
    <location>
        <begin position="343"/>
        <end position="362"/>
    </location>
</feature>
<dbReference type="RefSeq" id="WP_379954131.1">
    <property type="nucleotide sequence ID" value="NZ_JAUYVI010000001.1"/>
</dbReference>
<accession>A0ABU0YG83</accession>
<evidence type="ECO:0008006" key="4">
    <source>
        <dbReference type="Google" id="ProtNLM"/>
    </source>
</evidence>
<keyword evidence="1" id="KW-1133">Transmembrane helix</keyword>
<feature type="transmembrane region" description="Helical" evidence="1">
    <location>
        <begin position="293"/>
        <end position="312"/>
    </location>
</feature>
<keyword evidence="3" id="KW-1185">Reference proteome</keyword>
<gene>
    <name evidence="2" type="ORF">Q8A70_03625</name>
</gene>
<feature type="transmembrane region" description="Helical" evidence="1">
    <location>
        <begin position="108"/>
        <end position="127"/>
    </location>
</feature>
<evidence type="ECO:0000256" key="1">
    <source>
        <dbReference type="SAM" id="Phobius"/>
    </source>
</evidence>
<feature type="transmembrane region" description="Helical" evidence="1">
    <location>
        <begin position="266"/>
        <end position="287"/>
    </location>
</feature>
<comment type="caution">
    <text evidence="2">The sequence shown here is derived from an EMBL/GenBank/DDBJ whole genome shotgun (WGS) entry which is preliminary data.</text>
</comment>
<sequence>MSGRRLAHRVPAMAWLAGGIALSLGLALRIRGAEGDLWLDEIWSLRLVALLREGRFLVESLAVDNNHYLNTLFLLLVGPDAPAPVLRSFSILLGLAAVPVAGTAMRRIGLSGMIAGMTVFAAAYLFVNYGSEARGYAGLILMTLLALVLVERGLEKPERATATALGIVAVAGFLFQPIMVLSLGLLGLWALWASWRASGDVKRSVQATWRLFMPALAGLLPIVVLIGGAVFRSGTYLIAAKTPFSPANLLQGYAGLFRALLGIPDAVPDLLVLAVPLVTLIAVGMVLRSTRTSLGIIALILFPLMVLVVQPPNVQFPRYYLASGVVFLLLLAELFAAAWQRGLAWRVVAGVLAIAIAFGNASEIVKLFRYGRGDPLPAMRQIAAADQAVLLNVRDQVVVAYLGRRHGIGVTTVEPAELCRKRPAFMLTSDEGAPERLTFTQPGCTAAFRRESATPFWGLSGSSWTLYRAE</sequence>
<reference evidence="3" key="1">
    <citation type="submission" date="2023-08" db="EMBL/GenBank/DDBJ databases">
        <title>Rhodospirillaceae gen. nov., a novel taxon isolated from the Yangtze River Yuezi River estuary sludge.</title>
        <authorList>
            <person name="Ruan L."/>
        </authorList>
    </citation>
    <scope>NUCLEOTIDE SEQUENCE [LARGE SCALE GENOMIC DNA]</scope>
    <source>
        <strain evidence="3">R-7</strain>
    </source>
</reference>
<proteinExistence type="predicted"/>
<organism evidence="2 3">
    <name type="scientific">Dongia sedimenti</name>
    <dbReference type="NCBI Taxonomy" id="3064282"/>
    <lineage>
        <taxon>Bacteria</taxon>
        <taxon>Pseudomonadati</taxon>
        <taxon>Pseudomonadota</taxon>
        <taxon>Alphaproteobacteria</taxon>
        <taxon>Rhodospirillales</taxon>
        <taxon>Dongiaceae</taxon>
        <taxon>Dongia</taxon>
    </lineage>
</organism>
<evidence type="ECO:0000313" key="3">
    <source>
        <dbReference type="Proteomes" id="UP001230156"/>
    </source>
</evidence>
<keyword evidence="1" id="KW-0812">Transmembrane</keyword>
<evidence type="ECO:0000313" key="2">
    <source>
        <dbReference type="EMBL" id="MDQ7246736.1"/>
    </source>
</evidence>
<feature type="transmembrane region" description="Helical" evidence="1">
    <location>
        <begin position="319"/>
        <end position="337"/>
    </location>
</feature>
<dbReference type="EMBL" id="JAUYVI010000001">
    <property type="protein sequence ID" value="MDQ7246736.1"/>
    <property type="molecule type" value="Genomic_DNA"/>
</dbReference>
<feature type="transmembrane region" description="Helical" evidence="1">
    <location>
        <begin position="133"/>
        <end position="150"/>
    </location>
</feature>
<feature type="transmembrane region" description="Helical" evidence="1">
    <location>
        <begin position="81"/>
        <end position="101"/>
    </location>
</feature>
<feature type="transmembrane region" description="Helical" evidence="1">
    <location>
        <begin position="162"/>
        <end position="191"/>
    </location>
</feature>
<dbReference type="Proteomes" id="UP001230156">
    <property type="component" value="Unassembled WGS sequence"/>
</dbReference>
<feature type="transmembrane region" description="Helical" evidence="1">
    <location>
        <begin position="211"/>
        <end position="231"/>
    </location>
</feature>